<dbReference type="Proteomes" id="UP000244722">
    <property type="component" value="Unassembled WGS sequence"/>
</dbReference>
<accession>A0A2T6ZQH2</accession>
<name>A0A2T6ZQH2_TUBBO</name>
<dbReference type="AlphaFoldDB" id="A0A2T6ZQH2"/>
<comment type="caution">
    <text evidence="1">The sequence shown here is derived from an EMBL/GenBank/DDBJ whole genome shotgun (WGS) entry which is preliminary data.</text>
</comment>
<gene>
    <name evidence="1" type="ORF">B9Z19DRAFT_1127892</name>
</gene>
<proteinExistence type="predicted"/>
<dbReference type="STRING" id="42251.A0A2T6ZQH2"/>
<dbReference type="OrthoDB" id="76567at2759"/>
<organism evidence="1 2">
    <name type="scientific">Tuber borchii</name>
    <name type="common">White truffle</name>
    <dbReference type="NCBI Taxonomy" id="42251"/>
    <lineage>
        <taxon>Eukaryota</taxon>
        <taxon>Fungi</taxon>
        <taxon>Dikarya</taxon>
        <taxon>Ascomycota</taxon>
        <taxon>Pezizomycotina</taxon>
        <taxon>Pezizomycetes</taxon>
        <taxon>Pezizales</taxon>
        <taxon>Tuberaceae</taxon>
        <taxon>Tuber</taxon>
    </lineage>
</organism>
<dbReference type="EMBL" id="NESQ01000143">
    <property type="protein sequence ID" value="PUU77731.1"/>
    <property type="molecule type" value="Genomic_DNA"/>
</dbReference>
<protein>
    <submittedName>
        <fullName evidence="1">Uncharacterized protein</fullName>
    </submittedName>
</protein>
<keyword evidence="2" id="KW-1185">Reference proteome</keyword>
<evidence type="ECO:0000313" key="2">
    <source>
        <dbReference type="Proteomes" id="UP000244722"/>
    </source>
</evidence>
<sequence length="205" mass="22694">MPAPSQIHDSIAGWLSKTLTRAARARLISDEWEDTMEVLPGPEYEGFIGNYAGRKKAPDTAFCPVSGPGRLHLAEFPAVVLETGHTTSTPKLFGDAALWRDGSNHQVKAVIVVKFYPPNVQNRVKVVLTIFSAYPRVNSRATRQKTYTIFPAPARRVPNPSIPLNYLYAGRCPGSMSSRARLTLDLELLRNTIVPYIHERGNLPA</sequence>
<evidence type="ECO:0000313" key="1">
    <source>
        <dbReference type="EMBL" id="PUU77731.1"/>
    </source>
</evidence>
<reference evidence="1 2" key="1">
    <citation type="submission" date="2017-04" db="EMBL/GenBank/DDBJ databases">
        <title>Draft genome sequence of Tuber borchii Vittad., a whitish edible truffle.</title>
        <authorList>
            <consortium name="DOE Joint Genome Institute"/>
            <person name="Murat C."/>
            <person name="Kuo A."/>
            <person name="Barry K.W."/>
            <person name="Clum A."/>
            <person name="Dockter R.B."/>
            <person name="Fauchery L."/>
            <person name="Iotti M."/>
            <person name="Kohler A."/>
            <person name="Labutti K."/>
            <person name="Lindquist E.A."/>
            <person name="Lipzen A."/>
            <person name="Ohm R.A."/>
            <person name="Wang M."/>
            <person name="Grigoriev I.V."/>
            <person name="Zambonelli A."/>
            <person name="Martin F.M."/>
        </authorList>
    </citation>
    <scope>NUCLEOTIDE SEQUENCE [LARGE SCALE GENOMIC DNA]</scope>
    <source>
        <strain evidence="1 2">Tbo3840</strain>
    </source>
</reference>